<feature type="region of interest" description="Disordered" evidence="4">
    <location>
        <begin position="23"/>
        <end position="48"/>
    </location>
</feature>
<dbReference type="Proteomes" id="UP000012073">
    <property type="component" value="Unassembled WGS sequence"/>
</dbReference>
<dbReference type="KEGG" id="ccp:CHC_T00000367001"/>
<evidence type="ECO:0000256" key="4">
    <source>
        <dbReference type="SAM" id="MobiDB-lite"/>
    </source>
</evidence>
<feature type="region of interest" description="Disordered" evidence="4">
    <location>
        <begin position="341"/>
        <end position="386"/>
    </location>
</feature>
<gene>
    <name evidence="5" type="ORF">CHC_T00000367001</name>
</gene>
<evidence type="ECO:0008006" key="7">
    <source>
        <dbReference type="Google" id="ProtNLM"/>
    </source>
</evidence>
<feature type="compositionally biased region" description="Gly residues" evidence="4">
    <location>
        <begin position="377"/>
        <end position="386"/>
    </location>
</feature>
<dbReference type="HAMAP" id="MF_00074">
    <property type="entry name" value="16SrRNA_methyltr_G"/>
    <property type="match status" value="1"/>
</dbReference>
<dbReference type="OrthoDB" id="784548at2759"/>
<keyword evidence="1" id="KW-0963">Cytoplasm</keyword>
<dbReference type="Gramene" id="CDF39616">
    <property type="protein sequence ID" value="CDF39616"/>
    <property type="gene ID" value="CHC_T00000367001"/>
</dbReference>
<dbReference type="GeneID" id="17317627"/>
<evidence type="ECO:0000313" key="6">
    <source>
        <dbReference type="Proteomes" id="UP000012073"/>
    </source>
</evidence>
<evidence type="ECO:0000256" key="2">
    <source>
        <dbReference type="ARBA" id="ARBA00022552"/>
    </source>
</evidence>
<dbReference type="Gene3D" id="3.40.50.150">
    <property type="entry name" value="Vaccinia Virus protein VP39"/>
    <property type="match status" value="1"/>
</dbReference>
<dbReference type="STRING" id="2769.R7QQ60"/>
<sequence>MYSSDTLFPGRVADFPYPNPSVAQFSPSLSRPPTAPPPTAPPPTAPPHRLATRLVTVAAAASSGEQQHKILHTAFTPRGNTPADARQNRVPSHRFFSVSLQIFPTFHARRPQRTIFICRAPWLTACRIPFAVSLPTRCARHVLRPTCRAPPHGRVALRACVTQRSIAPALAVLRRAADSQRLDVARLNGPVRLTDLFFSESKRSNLTAISTPCSSRPLRTRCAGYWRWRGRPLSRPRAVRVVDLGTGARFPGLVLAMTRPQWEVTLLEAARKKTRFHDLVGRELTLPNGASVWGRAGKVGQGKMHRGRYDAVVARSLAEMRVCCELCVLLAKVGGRVFHAKERGRGRGGGGRREGSYQKAGREAGRRARGVAVGVDAGAGGRGGRG</sequence>
<protein>
    <recommendedName>
        <fullName evidence="7">Ribosomal RNA small subunit methyltransferase G</fullName>
    </recommendedName>
</protein>
<evidence type="ECO:0000256" key="1">
    <source>
        <dbReference type="ARBA" id="ARBA00022490"/>
    </source>
</evidence>
<dbReference type="Pfam" id="PF02527">
    <property type="entry name" value="GidB"/>
    <property type="match status" value="1"/>
</dbReference>
<feature type="compositionally biased region" description="Pro residues" evidence="4">
    <location>
        <begin position="33"/>
        <end position="46"/>
    </location>
</feature>
<proteinExistence type="inferred from homology"/>
<accession>R7QQ60</accession>
<dbReference type="GO" id="GO:0070043">
    <property type="term" value="F:rRNA (guanine-N7-)-methyltransferase activity"/>
    <property type="evidence" value="ECO:0007669"/>
    <property type="project" value="TreeGrafter"/>
</dbReference>
<dbReference type="InterPro" id="IPR003682">
    <property type="entry name" value="rRNA_ssu_MeTfrase_G"/>
</dbReference>
<dbReference type="PhylomeDB" id="R7QQ60"/>
<dbReference type="SUPFAM" id="SSF53335">
    <property type="entry name" value="S-adenosyl-L-methionine-dependent methyltransferases"/>
    <property type="match status" value="1"/>
</dbReference>
<keyword evidence="2" id="KW-0698">rRNA processing</keyword>
<keyword evidence="3" id="KW-0808">Transferase</keyword>
<dbReference type="InterPro" id="IPR029063">
    <property type="entry name" value="SAM-dependent_MTases_sf"/>
</dbReference>
<feature type="compositionally biased region" description="Basic and acidic residues" evidence="4">
    <location>
        <begin position="341"/>
        <end position="366"/>
    </location>
</feature>
<dbReference type="RefSeq" id="XP_005709910.1">
    <property type="nucleotide sequence ID" value="XM_005709853.1"/>
</dbReference>
<keyword evidence="6" id="KW-1185">Reference proteome</keyword>
<dbReference type="AlphaFoldDB" id="R7QQ60"/>
<dbReference type="GO" id="GO:0005829">
    <property type="term" value="C:cytosol"/>
    <property type="evidence" value="ECO:0007669"/>
    <property type="project" value="TreeGrafter"/>
</dbReference>
<dbReference type="PANTHER" id="PTHR31760:SF0">
    <property type="entry name" value="S-ADENOSYL-L-METHIONINE-DEPENDENT METHYLTRANSFERASES SUPERFAMILY PROTEIN"/>
    <property type="match status" value="1"/>
</dbReference>
<name>R7QQ60_CHOCR</name>
<organism evidence="5 6">
    <name type="scientific">Chondrus crispus</name>
    <name type="common">Carrageen Irish moss</name>
    <name type="synonym">Polymorpha crispa</name>
    <dbReference type="NCBI Taxonomy" id="2769"/>
    <lineage>
        <taxon>Eukaryota</taxon>
        <taxon>Rhodophyta</taxon>
        <taxon>Florideophyceae</taxon>
        <taxon>Rhodymeniophycidae</taxon>
        <taxon>Gigartinales</taxon>
        <taxon>Gigartinaceae</taxon>
        <taxon>Chondrus</taxon>
    </lineage>
</organism>
<reference evidence="6" key="1">
    <citation type="journal article" date="2013" name="Proc. Natl. Acad. Sci. U.S.A.">
        <title>Genome structure and metabolic features in the red seaweed Chondrus crispus shed light on evolution of the Archaeplastida.</title>
        <authorList>
            <person name="Collen J."/>
            <person name="Porcel B."/>
            <person name="Carre W."/>
            <person name="Ball S.G."/>
            <person name="Chaparro C."/>
            <person name="Tonon T."/>
            <person name="Barbeyron T."/>
            <person name="Michel G."/>
            <person name="Noel B."/>
            <person name="Valentin K."/>
            <person name="Elias M."/>
            <person name="Artiguenave F."/>
            <person name="Arun A."/>
            <person name="Aury J.M."/>
            <person name="Barbosa-Neto J.F."/>
            <person name="Bothwell J.H."/>
            <person name="Bouget F.Y."/>
            <person name="Brillet L."/>
            <person name="Cabello-Hurtado F."/>
            <person name="Capella-Gutierrez S."/>
            <person name="Charrier B."/>
            <person name="Cladiere L."/>
            <person name="Cock J.M."/>
            <person name="Coelho S.M."/>
            <person name="Colleoni C."/>
            <person name="Czjzek M."/>
            <person name="Da Silva C."/>
            <person name="Delage L."/>
            <person name="Denoeud F."/>
            <person name="Deschamps P."/>
            <person name="Dittami S.M."/>
            <person name="Gabaldon T."/>
            <person name="Gachon C.M."/>
            <person name="Groisillier A."/>
            <person name="Herve C."/>
            <person name="Jabbari K."/>
            <person name="Katinka M."/>
            <person name="Kloareg B."/>
            <person name="Kowalczyk N."/>
            <person name="Labadie K."/>
            <person name="Leblanc C."/>
            <person name="Lopez P.J."/>
            <person name="McLachlan D.H."/>
            <person name="Meslet-Cladiere L."/>
            <person name="Moustafa A."/>
            <person name="Nehr Z."/>
            <person name="Nyvall Collen P."/>
            <person name="Panaud O."/>
            <person name="Partensky F."/>
            <person name="Poulain J."/>
            <person name="Rensing S.A."/>
            <person name="Rousvoal S."/>
            <person name="Samson G."/>
            <person name="Symeonidi A."/>
            <person name="Weissenbach J."/>
            <person name="Zambounis A."/>
            <person name="Wincker P."/>
            <person name="Boyen C."/>
        </authorList>
    </citation>
    <scope>NUCLEOTIDE SEQUENCE [LARGE SCALE GENOMIC DNA]</scope>
    <source>
        <strain evidence="6">cv. Stackhouse</strain>
    </source>
</reference>
<dbReference type="EMBL" id="HG002057">
    <property type="protein sequence ID" value="CDF39616.1"/>
    <property type="molecule type" value="Genomic_DNA"/>
</dbReference>
<evidence type="ECO:0000313" key="5">
    <source>
        <dbReference type="EMBL" id="CDF39616.1"/>
    </source>
</evidence>
<dbReference type="PANTHER" id="PTHR31760">
    <property type="entry name" value="S-ADENOSYL-L-METHIONINE-DEPENDENT METHYLTRANSFERASES SUPERFAMILY PROTEIN"/>
    <property type="match status" value="1"/>
</dbReference>
<evidence type="ECO:0000256" key="3">
    <source>
        <dbReference type="ARBA" id="ARBA00022679"/>
    </source>
</evidence>